<reference evidence="3" key="1">
    <citation type="submission" date="2017-08" db="EMBL/GenBank/DDBJ databases">
        <authorList>
            <person name="Polle J.E."/>
            <person name="Barry K."/>
            <person name="Cushman J."/>
            <person name="Schmutz J."/>
            <person name="Tran D."/>
            <person name="Hathwaick L.T."/>
            <person name="Yim W.C."/>
            <person name="Jenkins J."/>
            <person name="Mckie-Krisberg Z.M."/>
            <person name="Prochnik S."/>
            <person name="Lindquist E."/>
            <person name="Dockter R.B."/>
            <person name="Adam C."/>
            <person name="Molina H."/>
            <person name="Bunkerborg J."/>
            <person name="Jin E."/>
            <person name="Buchheim M."/>
            <person name="Magnuson J."/>
        </authorList>
    </citation>
    <scope>NUCLEOTIDE SEQUENCE</scope>
    <source>
        <strain evidence="3">CCAP 19/18</strain>
    </source>
</reference>
<sequence>MMFLFASSSNLSAQPASPPGAQTLAPGTPKNQVNPLHPITSYTDMQACERMNTLLQHCPCSHLLHCPDWPPFSMHQPCRRFIVHAAICFIALVGYVVQRVRAWHAARGLKRQVSPDFPVTSKELDPRSSAGSFAALNRQKSAVSSFHEKLFSGSDVESGLENGQSTRFKPSEGGSGRLTAGKEVRMTPRARSSEQLVEPCGRGSGQLVDPGMRGSGQLVVPGVHSSEQLVVPGVRSSEPLVDPGVRSSGQHVVPGARSSSELPVVTRLGHAIAGAEVW</sequence>
<gene>
    <name evidence="3" type="ORF">DUNSADRAFT_8933</name>
</gene>
<keyword evidence="2" id="KW-0812">Transmembrane</keyword>
<feature type="compositionally biased region" description="Polar residues" evidence="1">
    <location>
        <begin position="6"/>
        <end position="15"/>
    </location>
</feature>
<proteinExistence type="predicted"/>
<comment type="caution">
    <text evidence="3">The sequence shown here is derived from an EMBL/GenBank/DDBJ whole genome shotgun (WGS) entry which is preliminary data.</text>
</comment>
<evidence type="ECO:0000313" key="3">
    <source>
        <dbReference type="EMBL" id="KAF5834431.1"/>
    </source>
</evidence>
<feature type="region of interest" description="Disordered" evidence="1">
    <location>
        <begin position="155"/>
        <end position="215"/>
    </location>
</feature>
<organism evidence="3 4">
    <name type="scientific">Dunaliella salina</name>
    <name type="common">Green alga</name>
    <name type="synonym">Protococcus salinus</name>
    <dbReference type="NCBI Taxonomy" id="3046"/>
    <lineage>
        <taxon>Eukaryota</taxon>
        <taxon>Viridiplantae</taxon>
        <taxon>Chlorophyta</taxon>
        <taxon>core chlorophytes</taxon>
        <taxon>Chlorophyceae</taxon>
        <taxon>CS clade</taxon>
        <taxon>Chlamydomonadales</taxon>
        <taxon>Dunaliellaceae</taxon>
        <taxon>Dunaliella</taxon>
    </lineage>
</organism>
<evidence type="ECO:0000313" key="4">
    <source>
        <dbReference type="Proteomes" id="UP000815325"/>
    </source>
</evidence>
<dbReference type="EMBL" id="MU069757">
    <property type="protein sequence ID" value="KAF5834431.1"/>
    <property type="molecule type" value="Genomic_DNA"/>
</dbReference>
<name>A0ABQ7GIK2_DUNSA</name>
<protein>
    <recommendedName>
        <fullName evidence="5">Transmembrane protein</fullName>
    </recommendedName>
</protein>
<keyword evidence="2" id="KW-0472">Membrane</keyword>
<keyword evidence="4" id="KW-1185">Reference proteome</keyword>
<evidence type="ECO:0000256" key="1">
    <source>
        <dbReference type="SAM" id="MobiDB-lite"/>
    </source>
</evidence>
<keyword evidence="2" id="KW-1133">Transmembrane helix</keyword>
<evidence type="ECO:0008006" key="5">
    <source>
        <dbReference type="Google" id="ProtNLM"/>
    </source>
</evidence>
<accession>A0ABQ7GIK2</accession>
<evidence type="ECO:0000256" key="2">
    <source>
        <dbReference type="SAM" id="Phobius"/>
    </source>
</evidence>
<dbReference type="Proteomes" id="UP000815325">
    <property type="component" value="Unassembled WGS sequence"/>
</dbReference>
<feature type="region of interest" description="Disordered" evidence="1">
    <location>
        <begin position="6"/>
        <end position="30"/>
    </location>
</feature>
<feature type="transmembrane region" description="Helical" evidence="2">
    <location>
        <begin position="81"/>
        <end position="97"/>
    </location>
</feature>